<dbReference type="Proteomes" id="UP000248627">
    <property type="component" value="Unassembled WGS sequence"/>
</dbReference>
<protein>
    <submittedName>
        <fullName evidence="2">Uncharacterized protein</fullName>
    </submittedName>
</protein>
<dbReference type="EMBL" id="POTX01000144">
    <property type="protein sequence ID" value="PZF92326.1"/>
    <property type="molecule type" value="Genomic_DNA"/>
</dbReference>
<comment type="caution">
    <text evidence="2">The sequence shown here is derived from an EMBL/GenBank/DDBJ whole genome shotgun (WGS) entry which is preliminary data.</text>
</comment>
<accession>A0A2W2D537</accession>
<evidence type="ECO:0000313" key="3">
    <source>
        <dbReference type="Proteomes" id="UP000248627"/>
    </source>
</evidence>
<dbReference type="OrthoDB" id="3394592at2"/>
<evidence type="ECO:0000256" key="1">
    <source>
        <dbReference type="SAM" id="MobiDB-lite"/>
    </source>
</evidence>
<reference evidence="2 3" key="1">
    <citation type="submission" date="2018-01" db="EMBL/GenBank/DDBJ databases">
        <title>Draft genome sequence of Jishengella endophytica.</title>
        <authorList>
            <person name="Sahin N."/>
            <person name="Ay H."/>
            <person name="Saygin H."/>
        </authorList>
    </citation>
    <scope>NUCLEOTIDE SEQUENCE [LARGE SCALE GENOMIC DNA]</scope>
    <source>
        <strain evidence="2 3">DSM 45430</strain>
    </source>
</reference>
<gene>
    <name evidence="2" type="ORF">C1I93_19630</name>
</gene>
<dbReference type="AlphaFoldDB" id="A0A2W2D537"/>
<organism evidence="2 3">
    <name type="scientific">Micromonospora endophytica</name>
    <dbReference type="NCBI Taxonomy" id="515350"/>
    <lineage>
        <taxon>Bacteria</taxon>
        <taxon>Bacillati</taxon>
        <taxon>Actinomycetota</taxon>
        <taxon>Actinomycetes</taxon>
        <taxon>Micromonosporales</taxon>
        <taxon>Micromonosporaceae</taxon>
        <taxon>Micromonospora</taxon>
    </lineage>
</organism>
<sequence>MPRAAGFRRAEPGGLPRAGRSRREGNGGSRQAGCGCAGAVIAPGDEYLLTRAASPQFGKSITVRVIRERTDRRTYHGWTWIEVYQLDARGDAVDRRELYVMPAGLIRACPTRQAPPSGPGGAGR</sequence>
<evidence type="ECO:0000313" key="2">
    <source>
        <dbReference type="EMBL" id="PZF92326.1"/>
    </source>
</evidence>
<name>A0A2W2D537_9ACTN</name>
<feature type="region of interest" description="Disordered" evidence="1">
    <location>
        <begin position="1"/>
        <end position="34"/>
    </location>
</feature>
<keyword evidence="3" id="KW-1185">Reference proteome</keyword>
<proteinExistence type="predicted"/>